<evidence type="ECO:0008006" key="3">
    <source>
        <dbReference type="Google" id="ProtNLM"/>
    </source>
</evidence>
<name>A0ABP8JG02_9BACT</name>
<dbReference type="RefSeq" id="WP_345226895.1">
    <property type="nucleotide sequence ID" value="NZ_BAABHA010000015.1"/>
</dbReference>
<sequence length="468" mass="50367">MLLTSALFSLGSCEDPNELGLELPGTTSITTQYRDFPVTASTILQDSLPTLKRDLWLAGRLRDVNTEATITASSALNLIVSGDSLPSAFTGATLDSVVLYAGINKVYGISTPASFEVRRLTTRLSETAVYNANTAIPATGAPIALTGPVKLNPVSRQLVAPGSATDTTTRLVQVPLHMTLSKKVNPNPFFVNVFNELNRGGFTQQTLNGIWPGFALAPAASMQNTILGFNRTPEAEVFFYFSVTGPGRPRSLRYRLYYGDAAANGSGAAAPRYFTHIDYNRAGGRFAGLNTDADSVRSDLSNNLVYAQGGTGLAAKLTIPDLNALRGPQGLIINRAELIVPIRPLSNVQFALPNQLYLFEANKRNRILQRVVVAEPKERVVQADGQNPRGTDNPGALTVVDIGNGNRAYSMSLTAYLQAYISNQLEGELPSGFILRPTLLSAGQLSLDRAVLNASDIRLRVYYSTPKP</sequence>
<reference evidence="2" key="1">
    <citation type="journal article" date="2019" name="Int. J. Syst. Evol. Microbiol.">
        <title>The Global Catalogue of Microorganisms (GCM) 10K type strain sequencing project: providing services to taxonomists for standard genome sequencing and annotation.</title>
        <authorList>
            <consortium name="The Broad Institute Genomics Platform"/>
            <consortium name="The Broad Institute Genome Sequencing Center for Infectious Disease"/>
            <person name="Wu L."/>
            <person name="Ma J."/>
        </authorList>
    </citation>
    <scope>NUCLEOTIDE SEQUENCE [LARGE SCALE GENOMIC DNA]</scope>
    <source>
        <strain evidence="2">JCM 17924</strain>
    </source>
</reference>
<evidence type="ECO:0000313" key="2">
    <source>
        <dbReference type="Proteomes" id="UP001500454"/>
    </source>
</evidence>
<protein>
    <recommendedName>
        <fullName evidence="3">DUF4270 family protein</fullName>
    </recommendedName>
</protein>
<comment type="caution">
    <text evidence="1">The sequence shown here is derived from an EMBL/GenBank/DDBJ whole genome shotgun (WGS) entry which is preliminary data.</text>
</comment>
<dbReference type="EMBL" id="BAABHA010000015">
    <property type="protein sequence ID" value="GAA4390248.1"/>
    <property type="molecule type" value="Genomic_DNA"/>
</dbReference>
<organism evidence="1 2">
    <name type="scientific">Hymenobacter koreensis</name>
    <dbReference type="NCBI Taxonomy" id="1084523"/>
    <lineage>
        <taxon>Bacteria</taxon>
        <taxon>Pseudomonadati</taxon>
        <taxon>Bacteroidota</taxon>
        <taxon>Cytophagia</taxon>
        <taxon>Cytophagales</taxon>
        <taxon>Hymenobacteraceae</taxon>
        <taxon>Hymenobacter</taxon>
    </lineage>
</organism>
<gene>
    <name evidence="1" type="ORF">GCM10023186_38230</name>
</gene>
<dbReference type="Proteomes" id="UP001500454">
    <property type="component" value="Unassembled WGS sequence"/>
</dbReference>
<proteinExistence type="predicted"/>
<accession>A0ABP8JG02</accession>
<evidence type="ECO:0000313" key="1">
    <source>
        <dbReference type="EMBL" id="GAA4390248.1"/>
    </source>
</evidence>
<dbReference type="Pfam" id="PF14092">
    <property type="entry name" value="DUF4270"/>
    <property type="match status" value="1"/>
</dbReference>
<keyword evidence="2" id="KW-1185">Reference proteome</keyword>
<dbReference type="InterPro" id="IPR025366">
    <property type="entry name" value="DUF4270"/>
</dbReference>